<dbReference type="Pfam" id="PF13639">
    <property type="entry name" value="zf-RING_2"/>
    <property type="match status" value="1"/>
</dbReference>
<evidence type="ECO:0000256" key="2">
    <source>
        <dbReference type="ARBA" id="ARBA00022771"/>
    </source>
</evidence>
<dbReference type="InterPro" id="IPR013083">
    <property type="entry name" value="Znf_RING/FYVE/PHD"/>
</dbReference>
<sequence>MDITAFTSFDQTFTHQPSRKNRVCISFYQRFQRFAIDDTDGTLVCTGLDPPCHFPSRQINLNLVSHQLSPRHLFRLIDSRLHDRTLSRRIAEKIAAEAVQYVGFLQPYVMSVYVVKTQQVVSLREEEEEEETQKEEEEPTCAICLEGLYKNDETFDLPYCSHRFHSTCIGEWLQSHDSCPLCREILLEENVETDFGLESFLSY</sequence>
<dbReference type="GeneID" id="108808554"/>
<dbReference type="PANTHER" id="PTHR45798:SF80">
    <property type="entry name" value="RING-TYPE DOMAIN-CONTAINING PROTEIN"/>
    <property type="match status" value="1"/>
</dbReference>
<dbReference type="GO" id="GO:0016567">
    <property type="term" value="P:protein ubiquitination"/>
    <property type="evidence" value="ECO:0007669"/>
    <property type="project" value="UniProtKB-UniPathway"/>
</dbReference>
<dbReference type="SMART" id="SM00184">
    <property type="entry name" value="RING"/>
    <property type="match status" value="1"/>
</dbReference>
<dbReference type="UniPathway" id="UPA00143"/>
<dbReference type="Gene3D" id="3.30.40.10">
    <property type="entry name" value="Zinc/RING finger domain, C3HC4 (zinc finger)"/>
    <property type="match status" value="1"/>
</dbReference>
<dbReference type="InterPro" id="IPR052788">
    <property type="entry name" value="RING-type_E3_ligase_ATL"/>
</dbReference>
<keyword evidence="1" id="KW-0479">Metal-binding</keyword>
<protein>
    <submittedName>
        <fullName evidence="7">NEP1-interacting protein-like 1</fullName>
    </submittedName>
</protein>
<dbReference type="SUPFAM" id="SSF57850">
    <property type="entry name" value="RING/U-box"/>
    <property type="match status" value="1"/>
</dbReference>
<feature type="domain" description="RING-type" evidence="5">
    <location>
        <begin position="141"/>
        <end position="183"/>
    </location>
</feature>
<accession>A0A6J0JKM7</accession>
<dbReference type="Proteomes" id="UP000504610">
    <property type="component" value="Chromosome 6"/>
</dbReference>
<evidence type="ECO:0000259" key="5">
    <source>
        <dbReference type="PROSITE" id="PS50089"/>
    </source>
</evidence>
<reference evidence="6" key="1">
    <citation type="journal article" date="2019" name="Database">
        <title>The radish genome database (RadishGD): an integrated information resource for radish genomics.</title>
        <authorList>
            <person name="Yu H.J."/>
            <person name="Baek S."/>
            <person name="Lee Y.J."/>
            <person name="Cho A."/>
            <person name="Mun J.H."/>
        </authorList>
    </citation>
    <scope>NUCLEOTIDE SEQUENCE [LARGE SCALE GENOMIC DNA]</scope>
    <source>
        <strain evidence="6">cv. WK10039</strain>
    </source>
</reference>
<name>A0A6J0JKM7_RAPSA</name>
<organism evidence="6 7">
    <name type="scientific">Raphanus sativus</name>
    <name type="common">Radish</name>
    <name type="synonym">Raphanus raphanistrum var. sativus</name>
    <dbReference type="NCBI Taxonomy" id="3726"/>
    <lineage>
        <taxon>Eukaryota</taxon>
        <taxon>Viridiplantae</taxon>
        <taxon>Streptophyta</taxon>
        <taxon>Embryophyta</taxon>
        <taxon>Tracheophyta</taxon>
        <taxon>Spermatophyta</taxon>
        <taxon>Magnoliopsida</taxon>
        <taxon>eudicotyledons</taxon>
        <taxon>Gunneridae</taxon>
        <taxon>Pentapetalae</taxon>
        <taxon>rosids</taxon>
        <taxon>malvids</taxon>
        <taxon>Brassicales</taxon>
        <taxon>Brassicaceae</taxon>
        <taxon>Brassiceae</taxon>
        <taxon>Raphanus</taxon>
    </lineage>
</organism>
<keyword evidence="2 4" id="KW-0863">Zinc-finger</keyword>
<keyword evidence="3" id="KW-0862">Zinc</keyword>
<dbReference type="GO" id="GO:0008270">
    <property type="term" value="F:zinc ion binding"/>
    <property type="evidence" value="ECO:0007669"/>
    <property type="project" value="UniProtKB-KW"/>
</dbReference>
<dbReference type="AlphaFoldDB" id="A0A6J0JKM7"/>
<keyword evidence="6" id="KW-1185">Reference proteome</keyword>
<dbReference type="KEGG" id="rsz:108808554"/>
<dbReference type="RefSeq" id="XP_018436182.1">
    <property type="nucleotide sequence ID" value="XM_018580680.2"/>
</dbReference>
<dbReference type="PROSITE" id="PS50089">
    <property type="entry name" value="ZF_RING_2"/>
    <property type="match status" value="1"/>
</dbReference>
<evidence type="ECO:0000256" key="4">
    <source>
        <dbReference type="PROSITE-ProRule" id="PRU00175"/>
    </source>
</evidence>
<evidence type="ECO:0000256" key="1">
    <source>
        <dbReference type="ARBA" id="ARBA00022723"/>
    </source>
</evidence>
<proteinExistence type="predicted"/>
<dbReference type="InterPro" id="IPR001841">
    <property type="entry name" value="Znf_RING"/>
</dbReference>
<evidence type="ECO:0000313" key="6">
    <source>
        <dbReference type="Proteomes" id="UP000504610"/>
    </source>
</evidence>
<reference evidence="7" key="2">
    <citation type="submission" date="2025-08" db="UniProtKB">
        <authorList>
            <consortium name="RefSeq"/>
        </authorList>
    </citation>
    <scope>IDENTIFICATION</scope>
    <source>
        <tissue evidence="7">Leaf</tissue>
    </source>
</reference>
<gene>
    <name evidence="7" type="primary">LOC108808554</name>
</gene>
<evidence type="ECO:0000313" key="7">
    <source>
        <dbReference type="RefSeq" id="XP_018436182.1"/>
    </source>
</evidence>
<evidence type="ECO:0000256" key="3">
    <source>
        <dbReference type="ARBA" id="ARBA00022833"/>
    </source>
</evidence>
<dbReference type="PANTHER" id="PTHR45798">
    <property type="entry name" value="RING-H2 FINGER PROTEIN ATL61-RELATED-RELATED"/>
    <property type="match status" value="1"/>
</dbReference>
<dbReference type="OrthoDB" id="21204at2759"/>